<keyword evidence="4" id="KW-0813">Transport</keyword>
<evidence type="ECO:0000256" key="10">
    <source>
        <dbReference type="ARBA" id="ARBA00023128"/>
    </source>
</evidence>
<keyword evidence="11" id="KW-0472">Membrane</keyword>
<sequence length="143" mass="15907">MADFNQLRAIEDDEDEFNEFLENENMSTDDETDESISERLIGLTEMFPETVRKVCSYTGSFLGTATKTGIWLVRNALWIASSSAVILVMPVVFESERAQQQEEHLQQQRQILLGPNAAVSGSSSGNLLPGMNMVPPPPMSQRP</sequence>
<protein>
    <recommendedName>
        <fullName evidence="3">Mitochondrial import receptor subunit TOM22 homolog</fullName>
    </recommendedName>
</protein>
<feature type="region of interest" description="Disordered" evidence="13">
    <location>
        <begin position="120"/>
        <end position="143"/>
    </location>
</feature>
<keyword evidence="8" id="KW-1133">Transmembrane helix</keyword>
<evidence type="ECO:0000256" key="4">
    <source>
        <dbReference type="ARBA" id="ARBA00022448"/>
    </source>
</evidence>
<reference evidence="14" key="1">
    <citation type="submission" date="2014-12" db="EMBL/GenBank/DDBJ databases">
        <title>Insight into the proteome of Arion vulgaris.</title>
        <authorList>
            <person name="Aradska J."/>
            <person name="Bulat T."/>
            <person name="Smidak R."/>
            <person name="Sarate P."/>
            <person name="Gangsoo J."/>
            <person name="Sialana F."/>
            <person name="Bilban M."/>
            <person name="Lubec G."/>
        </authorList>
    </citation>
    <scope>NUCLEOTIDE SEQUENCE</scope>
    <source>
        <tissue evidence="14">Skin</tissue>
    </source>
</reference>
<evidence type="ECO:0000256" key="7">
    <source>
        <dbReference type="ARBA" id="ARBA00022927"/>
    </source>
</evidence>
<keyword evidence="9" id="KW-0811">Translocation</keyword>
<dbReference type="Pfam" id="PF04281">
    <property type="entry name" value="Tom22"/>
    <property type="match status" value="1"/>
</dbReference>
<proteinExistence type="inferred from homology"/>
<dbReference type="GO" id="GO:0005741">
    <property type="term" value="C:mitochondrial outer membrane"/>
    <property type="evidence" value="ECO:0007669"/>
    <property type="project" value="UniProtKB-SubCell"/>
</dbReference>
<evidence type="ECO:0000256" key="11">
    <source>
        <dbReference type="ARBA" id="ARBA00023136"/>
    </source>
</evidence>
<evidence type="ECO:0000256" key="3">
    <source>
        <dbReference type="ARBA" id="ARBA00016229"/>
    </source>
</evidence>
<dbReference type="EMBL" id="HACG01037203">
    <property type="protein sequence ID" value="CEK84068.1"/>
    <property type="molecule type" value="Transcribed_RNA"/>
</dbReference>
<evidence type="ECO:0000256" key="6">
    <source>
        <dbReference type="ARBA" id="ARBA00022787"/>
    </source>
</evidence>
<evidence type="ECO:0000256" key="5">
    <source>
        <dbReference type="ARBA" id="ARBA00022692"/>
    </source>
</evidence>
<dbReference type="CDD" id="cd22884">
    <property type="entry name" value="TOM22"/>
    <property type="match status" value="1"/>
</dbReference>
<dbReference type="EMBL" id="HACG01037201">
    <property type="protein sequence ID" value="CEK84066.1"/>
    <property type="molecule type" value="Transcribed_RNA"/>
</dbReference>
<keyword evidence="10" id="KW-0496">Mitochondrion</keyword>
<keyword evidence="12" id="KW-0675">Receptor</keyword>
<dbReference type="InterPro" id="IPR005683">
    <property type="entry name" value="Tom22"/>
</dbReference>
<evidence type="ECO:0000256" key="1">
    <source>
        <dbReference type="ARBA" id="ARBA00004572"/>
    </source>
</evidence>
<comment type="subcellular location">
    <subcellularLocation>
        <location evidence="1">Mitochondrion outer membrane</location>
        <topology evidence="1">Single-pass membrane protein</topology>
    </subcellularLocation>
</comment>
<evidence type="ECO:0000256" key="2">
    <source>
        <dbReference type="ARBA" id="ARBA00009874"/>
    </source>
</evidence>
<dbReference type="GO" id="GO:0006886">
    <property type="term" value="P:intracellular protein transport"/>
    <property type="evidence" value="ECO:0007669"/>
    <property type="project" value="InterPro"/>
</dbReference>
<evidence type="ECO:0000256" key="8">
    <source>
        <dbReference type="ARBA" id="ARBA00022989"/>
    </source>
</evidence>
<feature type="compositionally biased region" description="Pro residues" evidence="13">
    <location>
        <begin position="134"/>
        <end position="143"/>
    </location>
</feature>
<evidence type="ECO:0000313" key="14">
    <source>
        <dbReference type="EMBL" id="CEK84066.1"/>
    </source>
</evidence>
<name>A0A0B7AVN7_9EUPU</name>
<keyword evidence="5" id="KW-0812">Transmembrane</keyword>
<dbReference type="AlphaFoldDB" id="A0A0B7AVN7"/>
<evidence type="ECO:0000256" key="12">
    <source>
        <dbReference type="ARBA" id="ARBA00023170"/>
    </source>
</evidence>
<evidence type="ECO:0000256" key="9">
    <source>
        <dbReference type="ARBA" id="ARBA00023010"/>
    </source>
</evidence>
<comment type="similarity">
    <text evidence="2">Belongs to the Tom22 family.</text>
</comment>
<organism evidence="14">
    <name type="scientific">Arion vulgaris</name>
    <dbReference type="NCBI Taxonomy" id="1028688"/>
    <lineage>
        <taxon>Eukaryota</taxon>
        <taxon>Metazoa</taxon>
        <taxon>Spiralia</taxon>
        <taxon>Lophotrochozoa</taxon>
        <taxon>Mollusca</taxon>
        <taxon>Gastropoda</taxon>
        <taxon>Heterobranchia</taxon>
        <taxon>Euthyneura</taxon>
        <taxon>Panpulmonata</taxon>
        <taxon>Eupulmonata</taxon>
        <taxon>Stylommatophora</taxon>
        <taxon>Helicina</taxon>
        <taxon>Arionoidea</taxon>
        <taxon>Arionidae</taxon>
        <taxon>Arion</taxon>
    </lineage>
</organism>
<evidence type="ECO:0000313" key="15">
    <source>
        <dbReference type="EMBL" id="CEK84068.1"/>
    </source>
</evidence>
<keyword evidence="6" id="KW-1000">Mitochondrion outer membrane</keyword>
<accession>A0A0B7AVN7</accession>
<gene>
    <name evidence="14" type="primary">ORF140511</name>
    <name evidence="15" type="synonym">ORF140527</name>
</gene>
<dbReference type="PANTHER" id="PTHR12504">
    <property type="entry name" value="MITOCHONDRIAL IMPORT RECEPTOR SUBUNIT TOM22"/>
    <property type="match status" value="1"/>
</dbReference>
<evidence type="ECO:0000256" key="13">
    <source>
        <dbReference type="SAM" id="MobiDB-lite"/>
    </source>
</evidence>
<dbReference type="PANTHER" id="PTHR12504:SF0">
    <property type="entry name" value="MITOCHONDRIAL IMPORT RECEPTOR SUBUNIT TOM22 HOMOLOG"/>
    <property type="match status" value="1"/>
</dbReference>
<keyword evidence="7" id="KW-0653">Protein transport</keyword>